<organism evidence="3 4">
    <name type="scientific">Vibrio ulleungensis</name>
    <dbReference type="NCBI Taxonomy" id="2807619"/>
    <lineage>
        <taxon>Bacteria</taxon>
        <taxon>Pseudomonadati</taxon>
        <taxon>Pseudomonadota</taxon>
        <taxon>Gammaproteobacteria</taxon>
        <taxon>Vibrionales</taxon>
        <taxon>Vibrionaceae</taxon>
        <taxon>Vibrio</taxon>
    </lineage>
</organism>
<evidence type="ECO:0000256" key="1">
    <source>
        <dbReference type="SAM" id="SignalP"/>
    </source>
</evidence>
<dbReference type="Gene3D" id="3.40.250.10">
    <property type="entry name" value="Rhodanese-like domain"/>
    <property type="match status" value="1"/>
</dbReference>
<keyword evidence="1" id="KW-0732">Signal</keyword>
<dbReference type="InterPro" id="IPR050229">
    <property type="entry name" value="GlpE_sulfurtransferase"/>
</dbReference>
<name>A0ABS2HH60_9VIBR</name>
<gene>
    <name evidence="3" type="ORF">JQC93_06245</name>
</gene>
<dbReference type="SUPFAM" id="SSF52821">
    <property type="entry name" value="Rhodanese/Cell cycle control phosphatase"/>
    <property type="match status" value="1"/>
</dbReference>
<dbReference type="PROSITE" id="PS50206">
    <property type="entry name" value="RHODANESE_3"/>
    <property type="match status" value="1"/>
</dbReference>
<proteinExistence type="predicted"/>
<dbReference type="InterPro" id="IPR001763">
    <property type="entry name" value="Rhodanese-like_dom"/>
</dbReference>
<evidence type="ECO:0000313" key="3">
    <source>
        <dbReference type="EMBL" id="MBM7036006.1"/>
    </source>
</evidence>
<evidence type="ECO:0000259" key="2">
    <source>
        <dbReference type="PROSITE" id="PS50206"/>
    </source>
</evidence>
<dbReference type="Pfam" id="PF00581">
    <property type="entry name" value="Rhodanese"/>
    <property type="match status" value="1"/>
</dbReference>
<dbReference type="CDD" id="cd00158">
    <property type="entry name" value="RHOD"/>
    <property type="match status" value="1"/>
</dbReference>
<reference evidence="3 4" key="1">
    <citation type="submission" date="2021-02" db="EMBL/GenBank/DDBJ databases">
        <authorList>
            <person name="Park J.-S."/>
        </authorList>
    </citation>
    <scope>NUCLEOTIDE SEQUENCE [LARGE SCALE GENOMIC DNA]</scope>
    <source>
        <strain evidence="3 4">188UL20-2</strain>
    </source>
</reference>
<evidence type="ECO:0000313" key="4">
    <source>
        <dbReference type="Proteomes" id="UP000809621"/>
    </source>
</evidence>
<dbReference type="InterPro" id="IPR036873">
    <property type="entry name" value="Rhodanese-like_dom_sf"/>
</dbReference>
<accession>A0ABS2HH60</accession>
<dbReference type="PANTHER" id="PTHR43031">
    <property type="entry name" value="FAD-DEPENDENT OXIDOREDUCTASE"/>
    <property type="match status" value="1"/>
</dbReference>
<feature type="domain" description="Rhodanese" evidence="2">
    <location>
        <begin position="33"/>
        <end position="114"/>
    </location>
</feature>
<dbReference type="RefSeq" id="WP_205157617.1">
    <property type="nucleotide sequence ID" value="NZ_JAFEUM010000002.1"/>
</dbReference>
<comment type="caution">
    <text evidence="3">The sequence shown here is derived from an EMBL/GenBank/DDBJ whole genome shotgun (WGS) entry which is preliminary data.</text>
</comment>
<feature type="chain" id="PRO_5045402129" evidence="1">
    <location>
        <begin position="23"/>
        <end position="118"/>
    </location>
</feature>
<dbReference type="EMBL" id="JAFEUM010000002">
    <property type="protein sequence ID" value="MBM7036006.1"/>
    <property type="molecule type" value="Genomic_DNA"/>
</dbReference>
<sequence length="118" mass="12609">MSKIKGFIVVALASLLPSVATASERAQAAWDWIEQDAVVIDVRTVGEFQSGHLQGALNIPVGELDRADLSFLAKNQPVVVYCRSGNRSGSAEQILLSKGYVKVHNGGGLNELMSVKSK</sequence>
<keyword evidence="4" id="KW-1185">Reference proteome</keyword>
<dbReference type="PANTHER" id="PTHR43031:SF1">
    <property type="entry name" value="PYRIDINE NUCLEOTIDE-DISULPHIDE OXIDOREDUCTASE"/>
    <property type="match status" value="1"/>
</dbReference>
<protein>
    <submittedName>
        <fullName evidence="3">Rhodanese-like domain-containing protein</fullName>
    </submittedName>
</protein>
<feature type="signal peptide" evidence="1">
    <location>
        <begin position="1"/>
        <end position="22"/>
    </location>
</feature>
<dbReference type="SMART" id="SM00450">
    <property type="entry name" value="RHOD"/>
    <property type="match status" value="1"/>
</dbReference>
<dbReference type="Proteomes" id="UP000809621">
    <property type="component" value="Unassembled WGS sequence"/>
</dbReference>